<evidence type="ECO:0000313" key="4">
    <source>
        <dbReference type="Proteomes" id="UP000619041"/>
    </source>
</evidence>
<keyword evidence="2" id="KW-0472">Membrane</keyword>
<comment type="caution">
    <text evidence="3">The sequence shown here is derived from an EMBL/GenBank/DDBJ whole genome shotgun (WGS) entry which is preliminary data.</text>
</comment>
<evidence type="ECO:0000256" key="2">
    <source>
        <dbReference type="SAM" id="Phobius"/>
    </source>
</evidence>
<proteinExistence type="predicted"/>
<keyword evidence="4" id="KW-1185">Reference proteome</keyword>
<dbReference type="InterPro" id="IPR021730">
    <property type="entry name" value="YdbH"/>
</dbReference>
<dbReference type="Proteomes" id="UP000619041">
    <property type="component" value="Unassembled WGS sequence"/>
</dbReference>
<reference evidence="4" key="1">
    <citation type="journal article" date="2019" name="Int. J. Syst. Evol. Microbiol.">
        <title>The Global Catalogue of Microorganisms (GCM) 10K type strain sequencing project: providing services to taxonomists for standard genome sequencing and annotation.</title>
        <authorList>
            <consortium name="The Broad Institute Genomics Platform"/>
            <consortium name="The Broad Institute Genome Sequencing Center for Infectious Disease"/>
            <person name="Wu L."/>
            <person name="Ma J."/>
        </authorList>
    </citation>
    <scope>NUCLEOTIDE SEQUENCE [LARGE SCALE GENOMIC DNA]</scope>
    <source>
        <strain evidence="4">CGMCC 1.15959</strain>
    </source>
</reference>
<gene>
    <name evidence="3" type="ORF">GCM10011515_14570</name>
</gene>
<name>A0ABQ1S9V1_9SPHN</name>
<dbReference type="Pfam" id="PF11739">
    <property type="entry name" value="YdbH-like"/>
    <property type="match status" value="1"/>
</dbReference>
<organism evidence="3 4">
    <name type="scientific">Tsuneonella deserti</name>
    <dbReference type="NCBI Taxonomy" id="2035528"/>
    <lineage>
        <taxon>Bacteria</taxon>
        <taxon>Pseudomonadati</taxon>
        <taxon>Pseudomonadota</taxon>
        <taxon>Alphaproteobacteria</taxon>
        <taxon>Sphingomonadales</taxon>
        <taxon>Erythrobacteraceae</taxon>
        <taxon>Tsuneonella</taxon>
    </lineage>
</organism>
<feature type="region of interest" description="Disordered" evidence="1">
    <location>
        <begin position="1043"/>
        <end position="1072"/>
    </location>
</feature>
<keyword evidence="2" id="KW-1133">Transmembrane helix</keyword>
<evidence type="ECO:0000256" key="1">
    <source>
        <dbReference type="SAM" id="MobiDB-lite"/>
    </source>
</evidence>
<keyword evidence="2" id="KW-0812">Transmembrane</keyword>
<accession>A0ABQ1S9V1</accession>
<evidence type="ECO:0000313" key="3">
    <source>
        <dbReference type="EMBL" id="GGD95761.1"/>
    </source>
</evidence>
<dbReference type="RefSeq" id="WP_188644534.1">
    <property type="nucleotide sequence ID" value="NZ_BMKL01000001.1"/>
</dbReference>
<sequence>MAEADSEVDEAAFASEPARRRWWLRVLLVTLLVLLVAVAGIWFSRERIAENIIERQLRQYDIPATYKISRIGPDRQVLTNIVVGDPRAPDLTVERAEVPIVYRLGTPTIGRITLIRPRLYGSFRSGQLSFGSLDKALFRKTGKPPGLPRLDLHLVDGRALVKTDFGPVGLKADGAGKLDSGFSGILAVASPKLDGGGCSARATTLFGRVSSKDGKATIKGPLRLGRLSCGNRGFAVEKAALALDTTVDADFKGLEGGGRLETARFAAGGIRANGLAGTLRANWRAGKLNGRYSLAARGLSHPQLRAALVTAEGTVRARDGLATSELQAEVVGNGLRVGAGLDAALADAGRSVEGTLLGPLLQQARGALAREGRASSLAARFTARRTRSGTSLVVPQASLRGGSGATLLALSRGQLSLPRTGAVRFSGNFATGGAGLPRIVGRMEQGPAGKAVLRLRMAQYRAGSSSLEIPELVVAQNPNGALGFAGRARASGVLPGGSARNLALPLDGNWSPGGALALWRRCTKIGFDRLELASLSLDRRSLTLCPSAGQPILRRDGRGLRIAAGAPSLNLSGRLADTAIRLKTGPVGFAYPGALSARAVDVSLGPAATASSFRIANLTATFGREIGGRFADADVRLYGVPLDLLNASGNWRYAGGALSLGDGEFRLVDRNQAARFSPLVSSGATLTLRDNLIRALATLREPGTGREVVEAAILHDLGSGVGHADLAVKGVLFDRRLQPFQLLPAAKGVVANVSGTVRGTGRIAWNASGVKSTGSFSSDALDFAASFGPVRGASGTVEFTDLLGLTTAPGQRIRVGSVNPGIEVTDGEFAFSLRDGQILGVEGARWPFMGGTLTLRSTTLNLGVSEERRYIFEIEGLQAGQFVEQMDLSNINATGTFDGTLPIVFDSSGNGRIEGGLLIARSPGGNISYLGELTRRDLGTMANFAFEALRSLDYQQMSVGMDGSLTGEIVTKVRFDGVKQGARAKRNFITRRFENLPLRFNINIRAPFYQLITSIKAMYDPASVRDPRDVGLLNADGSVLQREVTAPPPAIKPEDIIPDVPPVQTSESEKMP</sequence>
<feature type="transmembrane region" description="Helical" evidence="2">
    <location>
        <begin position="22"/>
        <end position="43"/>
    </location>
</feature>
<evidence type="ECO:0008006" key="5">
    <source>
        <dbReference type="Google" id="ProtNLM"/>
    </source>
</evidence>
<protein>
    <recommendedName>
        <fullName evidence="5">Dicarboxylate transport</fullName>
    </recommendedName>
</protein>
<dbReference type="EMBL" id="BMKL01000001">
    <property type="protein sequence ID" value="GGD95761.1"/>
    <property type="molecule type" value="Genomic_DNA"/>
</dbReference>